<proteinExistence type="predicted"/>
<feature type="region of interest" description="Disordered" evidence="1">
    <location>
        <begin position="275"/>
        <end position="307"/>
    </location>
</feature>
<gene>
    <name evidence="2" type="ORF">N0V89_001403</name>
</gene>
<dbReference type="AlphaFoldDB" id="A0A9W8XX56"/>
<reference evidence="2" key="1">
    <citation type="submission" date="2022-10" db="EMBL/GenBank/DDBJ databases">
        <title>Tapping the CABI collections for fungal endophytes: first genome assemblies for Collariella, Neodidymelliopsis, Ascochyta clinopodiicola, Didymella pomorum, Didymosphaeria variabile, Neocosmospora piperis and Neocucurbitaria cava.</title>
        <authorList>
            <person name="Hill R."/>
        </authorList>
    </citation>
    <scope>NUCLEOTIDE SEQUENCE</scope>
    <source>
        <strain evidence="2">IMI 356815</strain>
    </source>
</reference>
<comment type="caution">
    <text evidence="2">The sequence shown here is derived from an EMBL/GenBank/DDBJ whole genome shotgun (WGS) entry which is preliminary data.</text>
</comment>
<evidence type="ECO:0000256" key="1">
    <source>
        <dbReference type="SAM" id="MobiDB-lite"/>
    </source>
</evidence>
<protein>
    <submittedName>
        <fullName evidence="2">Uncharacterized protein</fullName>
    </submittedName>
</protein>
<feature type="compositionally biased region" description="Acidic residues" evidence="1">
    <location>
        <begin position="276"/>
        <end position="307"/>
    </location>
</feature>
<dbReference type="Proteomes" id="UP001140513">
    <property type="component" value="Unassembled WGS sequence"/>
</dbReference>
<dbReference type="RefSeq" id="XP_056077038.1">
    <property type="nucleotide sequence ID" value="XM_056210216.1"/>
</dbReference>
<keyword evidence="3" id="KW-1185">Reference proteome</keyword>
<dbReference type="GeneID" id="80904933"/>
<accession>A0A9W8XX56</accession>
<sequence>MYPGVTHCLVPRQGTNKRSAGECRGALPDLWSTRAGTSNREHFIVITVDAAAQPPFDAEGAREGVTHDLPEPCEGNRRESEVEVHDVLSPAPPVDLTRLKLSFPGKVEVVEAELKLLELQPDDEAAVDEGASDQEEESAGAPLLLDHNAEDEDDGAPLLLDHDAEDEDDGAPLLLDHDAEDEDDGAPLLLDHDAEDEDEGAPLLLDHDAEDEDEGAPLLLDHDAEDEDEGAPLLLDAVETDADSDHDLADPEAEVEACEGATGFHLDFIAAIDGAPQDEEDVDEDEEPVGVDQVEEELEADEEPPGWDQVEEEIGLALEEELVADEVPLGTDHVEEELGVALEEDDE</sequence>
<feature type="region of interest" description="Disordered" evidence="1">
    <location>
        <begin position="147"/>
        <end position="250"/>
    </location>
</feature>
<evidence type="ECO:0000313" key="3">
    <source>
        <dbReference type="Proteomes" id="UP001140513"/>
    </source>
</evidence>
<organism evidence="2 3">
    <name type="scientific">Didymosphaeria variabile</name>
    <dbReference type="NCBI Taxonomy" id="1932322"/>
    <lineage>
        <taxon>Eukaryota</taxon>
        <taxon>Fungi</taxon>
        <taxon>Dikarya</taxon>
        <taxon>Ascomycota</taxon>
        <taxon>Pezizomycotina</taxon>
        <taxon>Dothideomycetes</taxon>
        <taxon>Pleosporomycetidae</taxon>
        <taxon>Pleosporales</taxon>
        <taxon>Massarineae</taxon>
        <taxon>Didymosphaeriaceae</taxon>
        <taxon>Didymosphaeria</taxon>
    </lineage>
</organism>
<name>A0A9W8XX56_9PLEO</name>
<dbReference type="EMBL" id="JAPEUX010000001">
    <property type="protein sequence ID" value="KAJ4360836.1"/>
    <property type="molecule type" value="Genomic_DNA"/>
</dbReference>
<evidence type="ECO:0000313" key="2">
    <source>
        <dbReference type="EMBL" id="KAJ4360836.1"/>
    </source>
</evidence>